<organism evidence="2 3">
    <name type="scientific">Brumicola blandensis</name>
    <dbReference type="NCBI Taxonomy" id="3075611"/>
    <lineage>
        <taxon>Bacteria</taxon>
        <taxon>Pseudomonadati</taxon>
        <taxon>Pseudomonadota</taxon>
        <taxon>Gammaproteobacteria</taxon>
        <taxon>Alteromonadales</taxon>
        <taxon>Alteromonadaceae</taxon>
        <taxon>Brumicola</taxon>
    </lineage>
</organism>
<feature type="transmembrane region" description="Helical" evidence="1">
    <location>
        <begin position="82"/>
        <end position="103"/>
    </location>
</feature>
<reference evidence="2 3" key="1">
    <citation type="submission" date="2023-09" db="EMBL/GenBank/DDBJ databases">
        <authorList>
            <person name="Rey-Velasco X."/>
        </authorList>
    </citation>
    <scope>NUCLEOTIDE SEQUENCE [LARGE SCALE GENOMIC DNA]</scope>
    <source>
        <strain evidence="2 3">W409</strain>
    </source>
</reference>
<proteinExistence type="predicted"/>
<evidence type="ECO:0000313" key="3">
    <source>
        <dbReference type="Proteomes" id="UP001249020"/>
    </source>
</evidence>
<feature type="transmembrane region" description="Helical" evidence="1">
    <location>
        <begin position="6"/>
        <end position="35"/>
    </location>
</feature>
<gene>
    <name evidence="2" type="ORF">RM544_09430</name>
</gene>
<keyword evidence="1" id="KW-1133">Transmembrane helix</keyword>
<dbReference type="Proteomes" id="UP001249020">
    <property type="component" value="Unassembled WGS sequence"/>
</dbReference>
<name>A0AAW8R2V1_9ALTE</name>
<feature type="transmembrane region" description="Helical" evidence="1">
    <location>
        <begin position="109"/>
        <end position="127"/>
    </location>
</feature>
<accession>A0AAW8R2V1</accession>
<keyword evidence="1" id="KW-0472">Membrane</keyword>
<protein>
    <recommendedName>
        <fullName evidence="4">Copper transporter</fullName>
    </recommendedName>
</protein>
<dbReference type="AlphaFoldDB" id="A0AAW8R2V1"/>
<keyword evidence="3" id="KW-1185">Reference proteome</keyword>
<evidence type="ECO:0000256" key="1">
    <source>
        <dbReference type="SAM" id="Phobius"/>
    </source>
</evidence>
<evidence type="ECO:0008006" key="4">
    <source>
        <dbReference type="Google" id="ProtNLM"/>
    </source>
</evidence>
<dbReference type="RefSeq" id="WP_311361541.1">
    <property type="nucleotide sequence ID" value="NZ_JAVRIE010000003.1"/>
</dbReference>
<comment type="caution">
    <text evidence="2">The sequence shown here is derived from an EMBL/GenBank/DDBJ whole genome shotgun (WGS) entry which is preliminary data.</text>
</comment>
<sequence>MKKTYIYIAVFSFYNFAFVAANNAYIVLSLCLLLVPSYVSAHAYKYFKGANIVLEAERLPILNVLSRLINDRKVKTQQSDSSLFVVMTINAMSLSCAVCILFARDNLSLWMIGLACSAFSVLFALLMRRHFSLKLTHQRKVNAR</sequence>
<keyword evidence="1" id="KW-0812">Transmembrane</keyword>
<dbReference type="EMBL" id="JAVRIE010000003">
    <property type="protein sequence ID" value="MDT0582764.1"/>
    <property type="molecule type" value="Genomic_DNA"/>
</dbReference>
<evidence type="ECO:0000313" key="2">
    <source>
        <dbReference type="EMBL" id="MDT0582764.1"/>
    </source>
</evidence>